<protein>
    <submittedName>
        <fullName evidence="1">Uncharacterized protein</fullName>
    </submittedName>
</protein>
<proteinExistence type="predicted"/>
<gene>
    <name evidence="1" type="ORF">BWY04_00680</name>
</gene>
<dbReference type="AlphaFoldDB" id="A0A1V5ZP92"/>
<evidence type="ECO:0000313" key="1">
    <source>
        <dbReference type="EMBL" id="OQB41684.1"/>
    </source>
</evidence>
<organism evidence="1">
    <name type="scientific">candidate division CPR1 bacterium ADurb.Bin160</name>
    <dbReference type="NCBI Taxonomy" id="1852826"/>
    <lineage>
        <taxon>Bacteria</taxon>
        <taxon>candidate division CPR1</taxon>
    </lineage>
</organism>
<dbReference type="EMBL" id="MWDB01000012">
    <property type="protein sequence ID" value="OQB41684.1"/>
    <property type="molecule type" value="Genomic_DNA"/>
</dbReference>
<reference evidence="1" key="1">
    <citation type="submission" date="2017-02" db="EMBL/GenBank/DDBJ databases">
        <title>Delving into the versatile metabolic prowess of the omnipresent phylum Bacteroidetes.</title>
        <authorList>
            <person name="Nobu M.K."/>
            <person name="Mei R."/>
            <person name="Narihiro T."/>
            <person name="Kuroda K."/>
            <person name="Liu W.-T."/>
        </authorList>
    </citation>
    <scope>NUCLEOTIDE SEQUENCE</scope>
    <source>
        <strain evidence="1">ADurb.Bin160</strain>
    </source>
</reference>
<sequence>MFVNNAEGMGLKERNDLEGYYYTDRFSSVLYTELFTKNKVKIPLIGVFTGESDENTIENFNFVSVVSNRYNFIGNEIILEKIKQPIIKENTIFKEKYNLYAKNSIFYGDISVYNKKNISSVGDLYPQLTFTNSYTAKSAVNIYFGFTIIEGEEYSSFYFSKQKMGRIRQIHNINSKTELTSAFGNYVSKFDQGISQMVDMNMNKVLSKDNIHSTLNFLERLGKKRKKMIVSNLFGDVEDTDVLNITVWDLFYTIIRFTSQEKNLNIKLFLEDVVESFLVVPTELLNVIEASQNIQTN</sequence>
<comment type="caution">
    <text evidence="1">The sequence shown here is derived from an EMBL/GenBank/DDBJ whole genome shotgun (WGS) entry which is preliminary data.</text>
</comment>
<name>A0A1V5ZP92_9BACT</name>
<accession>A0A1V5ZP92</accession>
<dbReference type="Proteomes" id="UP000485621">
    <property type="component" value="Unassembled WGS sequence"/>
</dbReference>